<evidence type="ECO:0000313" key="2">
    <source>
        <dbReference type="Proteomes" id="UP000618986"/>
    </source>
</evidence>
<dbReference type="Proteomes" id="UP000618986">
    <property type="component" value="Unassembled WGS sequence"/>
</dbReference>
<reference evidence="1 2" key="1">
    <citation type="submission" date="2020-08" db="EMBL/GenBank/DDBJ databases">
        <title>Sequencing the genomes of 1000 actinobacteria strains.</title>
        <authorList>
            <person name="Klenk H.-P."/>
        </authorList>
    </citation>
    <scope>NUCLEOTIDE SEQUENCE [LARGE SCALE GENOMIC DNA]</scope>
    <source>
        <strain evidence="1 2">DSM 43036</strain>
    </source>
</reference>
<accession>A0ABR6M835</accession>
<gene>
    <name evidence="1" type="ORF">FHU28_001098</name>
</gene>
<comment type="caution">
    <text evidence="1">The sequence shown here is derived from an EMBL/GenBank/DDBJ whole genome shotgun (WGS) entry which is preliminary data.</text>
</comment>
<proteinExistence type="predicted"/>
<sequence length="38" mass="4086">MKLAADLEIHNAVNFMIDGDSQRGGRRVRGCVDVGGKV</sequence>
<dbReference type="EMBL" id="JACHJC010000001">
    <property type="protein sequence ID" value="MBB5111259.1"/>
    <property type="molecule type" value="Genomic_DNA"/>
</dbReference>
<protein>
    <submittedName>
        <fullName evidence="1">Uncharacterized protein</fullName>
    </submittedName>
</protein>
<name>A0ABR6M835_MICEC</name>
<keyword evidence="2" id="KW-1185">Reference proteome</keyword>
<evidence type="ECO:0000313" key="1">
    <source>
        <dbReference type="EMBL" id="MBB5111259.1"/>
    </source>
</evidence>
<organism evidence="1 2">
    <name type="scientific">Micromonospora echinospora</name>
    <name type="common">Micromonospora purpurea</name>
    <dbReference type="NCBI Taxonomy" id="1877"/>
    <lineage>
        <taxon>Bacteria</taxon>
        <taxon>Bacillati</taxon>
        <taxon>Actinomycetota</taxon>
        <taxon>Actinomycetes</taxon>
        <taxon>Micromonosporales</taxon>
        <taxon>Micromonosporaceae</taxon>
        <taxon>Micromonospora</taxon>
    </lineage>
</organism>